<evidence type="ECO:0000313" key="4">
    <source>
        <dbReference type="Proteomes" id="UP000694397"/>
    </source>
</evidence>
<dbReference type="Ensembl" id="ENSSFOT00015032395.2">
    <property type="protein sequence ID" value="ENSSFOP00015032038.1"/>
    <property type="gene ID" value="ENSSFOG00015020515.2"/>
</dbReference>
<reference evidence="3" key="3">
    <citation type="submission" date="2025-09" db="UniProtKB">
        <authorList>
            <consortium name="Ensembl"/>
        </authorList>
    </citation>
    <scope>IDENTIFICATION</scope>
</reference>
<dbReference type="PANTHER" id="PTHR31882:SF2">
    <property type="entry name" value="TNFAIP3-INTERACTING PROTEIN 3"/>
    <property type="match status" value="1"/>
</dbReference>
<reference evidence="3 4" key="1">
    <citation type="submission" date="2019-04" db="EMBL/GenBank/DDBJ databases">
        <authorList>
            <consortium name="Wellcome Sanger Institute Data Sharing"/>
        </authorList>
    </citation>
    <scope>NUCLEOTIDE SEQUENCE [LARGE SCALE GENOMIC DNA]</scope>
</reference>
<evidence type="ECO:0000256" key="1">
    <source>
        <dbReference type="ARBA" id="ARBA00023054"/>
    </source>
</evidence>
<keyword evidence="1 2" id="KW-0175">Coiled coil</keyword>
<feature type="coiled-coil region" evidence="2">
    <location>
        <begin position="107"/>
        <end position="134"/>
    </location>
</feature>
<sequence>RSIRLMGEAETKAKLCSPQQPVGRDVVPSTLLQEISHPQVATLERQRQELLEINRTWDKQYRRMKQHYEAKVGAERRALLSAQLTGISQLLRKNPTGHFLFWLQKRNSTMNADLLELERHMRQLKLQYDSLTTRGRQQGCEIRRLNKVTEAWRSGEARGERRVPVRVCVTIPARVCQRSMLMSLCL</sequence>
<dbReference type="GO" id="GO:0043122">
    <property type="term" value="P:regulation of canonical NF-kappaB signal transduction"/>
    <property type="evidence" value="ECO:0007669"/>
    <property type="project" value="UniProtKB-ARBA"/>
</dbReference>
<protein>
    <submittedName>
        <fullName evidence="3">Uncharacterized protein</fullName>
    </submittedName>
</protein>
<dbReference type="PANTHER" id="PTHR31882">
    <property type="entry name" value="TNFAIP3-INTERACTING PROTEIN COILED COIL FAMILY MEMBER"/>
    <property type="match status" value="1"/>
</dbReference>
<dbReference type="GO" id="GO:0071222">
    <property type="term" value="P:cellular response to lipopolysaccharide"/>
    <property type="evidence" value="ECO:0007669"/>
    <property type="project" value="TreeGrafter"/>
</dbReference>
<evidence type="ECO:0000256" key="2">
    <source>
        <dbReference type="SAM" id="Coils"/>
    </source>
</evidence>
<accession>A0A8C9V796</accession>
<dbReference type="GO" id="GO:0005737">
    <property type="term" value="C:cytoplasm"/>
    <property type="evidence" value="ECO:0007669"/>
    <property type="project" value="UniProtKB-ARBA"/>
</dbReference>
<name>A0A8C9V796_SCLFO</name>
<dbReference type="AlphaFoldDB" id="A0A8C9V796"/>
<reference evidence="3" key="2">
    <citation type="submission" date="2025-08" db="UniProtKB">
        <authorList>
            <consortium name="Ensembl"/>
        </authorList>
    </citation>
    <scope>IDENTIFICATION</scope>
</reference>
<dbReference type="Proteomes" id="UP000694397">
    <property type="component" value="Chromosome 9"/>
</dbReference>
<keyword evidence="4" id="KW-1185">Reference proteome</keyword>
<evidence type="ECO:0000313" key="3">
    <source>
        <dbReference type="Ensembl" id="ENSSFOP00015032038.1"/>
    </source>
</evidence>
<organism evidence="3 4">
    <name type="scientific">Scleropages formosus</name>
    <name type="common">Asian bonytongue</name>
    <name type="synonym">Osteoglossum formosum</name>
    <dbReference type="NCBI Taxonomy" id="113540"/>
    <lineage>
        <taxon>Eukaryota</taxon>
        <taxon>Metazoa</taxon>
        <taxon>Chordata</taxon>
        <taxon>Craniata</taxon>
        <taxon>Vertebrata</taxon>
        <taxon>Euteleostomi</taxon>
        <taxon>Actinopterygii</taxon>
        <taxon>Neopterygii</taxon>
        <taxon>Teleostei</taxon>
        <taxon>Osteoglossocephala</taxon>
        <taxon>Osteoglossomorpha</taxon>
        <taxon>Osteoglossiformes</taxon>
        <taxon>Osteoglossidae</taxon>
        <taxon>Scleropages</taxon>
    </lineage>
</organism>
<dbReference type="OrthoDB" id="5969558at2759"/>
<dbReference type="GO" id="GO:0006357">
    <property type="term" value="P:regulation of transcription by RNA polymerase II"/>
    <property type="evidence" value="ECO:0007669"/>
    <property type="project" value="TreeGrafter"/>
</dbReference>
<proteinExistence type="predicted"/>